<accession>A0ACB8RW32</accession>
<dbReference type="Proteomes" id="UP000814033">
    <property type="component" value="Unassembled WGS sequence"/>
</dbReference>
<organism evidence="1 2">
    <name type="scientific">Auriscalpium vulgare</name>
    <dbReference type="NCBI Taxonomy" id="40419"/>
    <lineage>
        <taxon>Eukaryota</taxon>
        <taxon>Fungi</taxon>
        <taxon>Dikarya</taxon>
        <taxon>Basidiomycota</taxon>
        <taxon>Agaricomycotina</taxon>
        <taxon>Agaricomycetes</taxon>
        <taxon>Russulales</taxon>
        <taxon>Auriscalpiaceae</taxon>
        <taxon>Auriscalpium</taxon>
    </lineage>
</organism>
<proteinExistence type="predicted"/>
<protein>
    <submittedName>
        <fullName evidence="1">Uncharacterized protein</fullName>
    </submittedName>
</protein>
<reference evidence="1" key="1">
    <citation type="submission" date="2021-02" db="EMBL/GenBank/DDBJ databases">
        <authorList>
            <consortium name="DOE Joint Genome Institute"/>
            <person name="Ahrendt S."/>
            <person name="Looney B.P."/>
            <person name="Miyauchi S."/>
            <person name="Morin E."/>
            <person name="Drula E."/>
            <person name="Courty P.E."/>
            <person name="Chicoki N."/>
            <person name="Fauchery L."/>
            <person name="Kohler A."/>
            <person name="Kuo A."/>
            <person name="Labutti K."/>
            <person name="Pangilinan J."/>
            <person name="Lipzen A."/>
            <person name="Riley R."/>
            <person name="Andreopoulos W."/>
            <person name="He G."/>
            <person name="Johnson J."/>
            <person name="Barry K.W."/>
            <person name="Grigoriev I.V."/>
            <person name="Nagy L."/>
            <person name="Hibbett D."/>
            <person name="Henrissat B."/>
            <person name="Matheny P.B."/>
            <person name="Labbe J."/>
            <person name="Martin F."/>
        </authorList>
    </citation>
    <scope>NUCLEOTIDE SEQUENCE</scope>
    <source>
        <strain evidence="1">FP105234-sp</strain>
    </source>
</reference>
<comment type="caution">
    <text evidence="1">The sequence shown here is derived from an EMBL/GenBank/DDBJ whole genome shotgun (WGS) entry which is preliminary data.</text>
</comment>
<dbReference type="EMBL" id="MU275889">
    <property type="protein sequence ID" value="KAI0048269.1"/>
    <property type="molecule type" value="Genomic_DNA"/>
</dbReference>
<evidence type="ECO:0000313" key="2">
    <source>
        <dbReference type="Proteomes" id="UP000814033"/>
    </source>
</evidence>
<gene>
    <name evidence="1" type="ORF">FA95DRAFT_1595225</name>
</gene>
<reference evidence="1" key="2">
    <citation type="journal article" date="2022" name="New Phytol.">
        <title>Evolutionary transition to the ectomycorrhizal habit in the genomes of a hyperdiverse lineage of mushroom-forming fungi.</title>
        <authorList>
            <person name="Looney B."/>
            <person name="Miyauchi S."/>
            <person name="Morin E."/>
            <person name="Drula E."/>
            <person name="Courty P.E."/>
            <person name="Kohler A."/>
            <person name="Kuo A."/>
            <person name="LaButti K."/>
            <person name="Pangilinan J."/>
            <person name="Lipzen A."/>
            <person name="Riley R."/>
            <person name="Andreopoulos W."/>
            <person name="He G."/>
            <person name="Johnson J."/>
            <person name="Nolan M."/>
            <person name="Tritt A."/>
            <person name="Barry K.W."/>
            <person name="Grigoriev I.V."/>
            <person name="Nagy L.G."/>
            <person name="Hibbett D."/>
            <person name="Henrissat B."/>
            <person name="Matheny P.B."/>
            <person name="Labbe J."/>
            <person name="Martin F.M."/>
        </authorList>
    </citation>
    <scope>NUCLEOTIDE SEQUENCE</scope>
    <source>
        <strain evidence="1">FP105234-sp</strain>
    </source>
</reference>
<sequence length="549" mass="61167">MQNLPVRRSVPLSETGVQGLQDRRRARSLPADVLALVFSCLSLQQELSNGSDDLPPWACSLFKCAQVCKHWQAVALENPLLWNRIMLSQPRLTGELLARSKNVPIAVHANFAEREDLRPNKESLLMALSQRLRLRELIISGTIDTKLITFLEPMQTGPAPLLEVFHLDNRAQSCYAPGGFFQGITPVLRSLSLVGCCTDWTWFTNIRRLTSLELHHIAIAHRPSLTMLLDILSGTPELSILSLFSAGPELRDAVPNRVVALPYLRKVSYAGDAADAAALITHIDSPLDATLLLTMPLIDTGDLDIHVKALLTDQFARRTVEFHGATAWRILYIHDEVSGDEVTSLTFQGGPEGICVMSPETCPFMLSLNTMLPESNLGLPGFITWTVTLPPFASVETLFLEAVSLSRTTADLDFLFARTWGIKTLVLMGDTFLSLCQVHQEAAHNDGLPWNLFRTFQRAPHLERLVIRMCDVESAFIADTHTLSARSQERQKMDLAGESPRRFKVEILECDIGQIHVCELWLAAGRVGDWDSGWDKQTRGLSSPYKRAM</sequence>
<name>A0ACB8RW32_9AGAM</name>
<evidence type="ECO:0000313" key="1">
    <source>
        <dbReference type="EMBL" id="KAI0048269.1"/>
    </source>
</evidence>
<keyword evidence="2" id="KW-1185">Reference proteome</keyword>